<name>A0ABR4CAX1_9HELO</name>
<feature type="region of interest" description="Disordered" evidence="2">
    <location>
        <begin position="346"/>
        <end position="428"/>
    </location>
</feature>
<dbReference type="Gene3D" id="3.30.160.60">
    <property type="entry name" value="Classic Zinc Finger"/>
    <property type="match status" value="1"/>
</dbReference>
<dbReference type="Pfam" id="PF13912">
    <property type="entry name" value="zf-C2H2_6"/>
    <property type="match status" value="1"/>
</dbReference>
<gene>
    <name evidence="4" type="ORF">VTL71DRAFT_2677</name>
</gene>
<dbReference type="InterPro" id="IPR036236">
    <property type="entry name" value="Znf_C2H2_sf"/>
</dbReference>
<protein>
    <recommendedName>
        <fullName evidence="3">C2H2-type domain-containing protein</fullName>
    </recommendedName>
</protein>
<dbReference type="SMART" id="SM00355">
    <property type="entry name" value="ZnF_C2H2"/>
    <property type="match status" value="3"/>
</dbReference>
<feature type="compositionally biased region" description="Basic residues" evidence="2">
    <location>
        <begin position="621"/>
        <end position="637"/>
    </location>
</feature>
<keyword evidence="1" id="KW-0479">Metal-binding</keyword>
<feature type="compositionally biased region" description="Polar residues" evidence="2">
    <location>
        <begin position="93"/>
        <end position="102"/>
    </location>
</feature>
<evidence type="ECO:0000256" key="1">
    <source>
        <dbReference type="PROSITE-ProRule" id="PRU00042"/>
    </source>
</evidence>
<feature type="compositionally biased region" description="Acidic residues" evidence="2">
    <location>
        <begin position="794"/>
        <end position="806"/>
    </location>
</feature>
<feature type="region of interest" description="Disordered" evidence="2">
    <location>
        <begin position="290"/>
        <end position="323"/>
    </location>
</feature>
<keyword evidence="1" id="KW-0862">Zinc</keyword>
<feature type="compositionally biased region" description="Polar residues" evidence="2">
    <location>
        <begin position="365"/>
        <end position="398"/>
    </location>
</feature>
<dbReference type="PROSITE" id="PS00028">
    <property type="entry name" value="ZINC_FINGER_C2H2_1"/>
    <property type="match status" value="2"/>
</dbReference>
<feature type="region of interest" description="Disordered" evidence="2">
    <location>
        <begin position="553"/>
        <end position="663"/>
    </location>
</feature>
<dbReference type="EMBL" id="JAZHXI010000011">
    <property type="protein sequence ID" value="KAL2066606.1"/>
    <property type="molecule type" value="Genomic_DNA"/>
</dbReference>
<proteinExistence type="predicted"/>
<feature type="region of interest" description="Disordered" evidence="2">
    <location>
        <begin position="1"/>
        <end position="75"/>
    </location>
</feature>
<keyword evidence="5" id="KW-1185">Reference proteome</keyword>
<feature type="region of interest" description="Disordered" evidence="2">
    <location>
        <begin position="90"/>
        <end position="145"/>
    </location>
</feature>
<organism evidence="4 5">
    <name type="scientific">Oculimacula yallundae</name>
    <dbReference type="NCBI Taxonomy" id="86028"/>
    <lineage>
        <taxon>Eukaryota</taxon>
        <taxon>Fungi</taxon>
        <taxon>Dikarya</taxon>
        <taxon>Ascomycota</taxon>
        <taxon>Pezizomycotina</taxon>
        <taxon>Leotiomycetes</taxon>
        <taxon>Helotiales</taxon>
        <taxon>Ploettnerulaceae</taxon>
        <taxon>Oculimacula</taxon>
    </lineage>
</organism>
<feature type="domain" description="C2H2-type" evidence="3">
    <location>
        <begin position="710"/>
        <end position="739"/>
    </location>
</feature>
<feature type="compositionally biased region" description="Polar residues" evidence="2">
    <location>
        <begin position="290"/>
        <end position="317"/>
    </location>
</feature>
<feature type="compositionally biased region" description="Polar residues" evidence="2">
    <location>
        <begin position="190"/>
        <end position="217"/>
    </location>
</feature>
<comment type="caution">
    <text evidence="4">The sequence shown here is derived from an EMBL/GenBank/DDBJ whole genome shotgun (WGS) entry which is preliminary data.</text>
</comment>
<evidence type="ECO:0000313" key="5">
    <source>
        <dbReference type="Proteomes" id="UP001595075"/>
    </source>
</evidence>
<evidence type="ECO:0000259" key="3">
    <source>
        <dbReference type="PROSITE" id="PS50157"/>
    </source>
</evidence>
<feature type="compositionally biased region" description="Basic and acidic residues" evidence="2">
    <location>
        <begin position="174"/>
        <end position="189"/>
    </location>
</feature>
<dbReference type="PROSITE" id="PS50157">
    <property type="entry name" value="ZINC_FINGER_C2H2_2"/>
    <property type="match status" value="2"/>
</dbReference>
<dbReference type="InterPro" id="IPR013087">
    <property type="entry name" value="Znf_C2H2_type"/>
</dbReference>
<reference evidence="4 5" key="1">
    <citation type="journal article" date="2024" name="Commun. Biol.">
        <title>Comparative genomic analysis of thermophilic fungi reveals convergent evolutionary adaptations and gene losses.</title>
        <authorList>
            <person name="Steindorff A.S."/>
            <person name="Aguilar-Pontes M.V."/>
            <person name="Robinson A.J."/>
            <person name="Andreopoulos B."/>
            <person name="LaButti K."/>
            <person name="Kuo A."/>
            <person name="Mondo S."/>
            <person name="Riley R."/>
            <person name="Otillar R."/>
            <person name="Haridas S."/>
            <person name="Lipzen A."/>
            <person name="Grimwood J."/>
            <person name="Schmutz J."/>
            <person name="Clum A."/>
            <person name="Reid I.D."/>
            <person name="Moisan M.C."/>
            <person name="Butler G."/>
            <person name="Nguyen T.T.M."/>
            <person name="Dewar K."/>
            <person name="Conant G."/>
            <person name="Drula E."/>
            <person name="Henrissat B."/>
            <person name="Hansel C."/>
            <person name="Singer S."/>
            <person name="Hutchinson M.I."/>
            <person name="de Vries R.P."/>
            <person name="Natvig D.O."/>
            <person name="Powell A.J."/>
            <person name="Tsang A."/>
            <person name="Grigoriev I.V."/>
        </authorList>
    </citation>
    <scope>NUCLEOTIDE SEQUENCE [LARGE SCALE GENOMIC DNA]</scope>
    <source>
        <strain evidence="4 5">CBS 494.80</strain>
    </source>
</reference>
<dbReference type="SUPFAM" id="SSF57667">
    <property type="entry name" value="beta-beta-alpha zinc fingers"/>
    <property type="match status" value="1"/>
</dbReference>
<keyword evidence="1" id="KW-0863">Zinc-finger</keyword>
<feature type="compositionally biased region" description="Polar residues" evidence="2">
    <location>
        <begin position="226"/>
        <end position="256"/>
    </location>
</feature>
<feature type="compositionally biased region" description="Polar residues" evidence="2">
    <location>
        <begin position="111"/>
        <end position="129"/>
    </location>
</feature>
<accession>A0ABR4CAX1</accession>
<feature type="domain" description="C2H2-type" evidence="3">
    <location>
        <begin position="682"/>
        <end position="709"/>
    </location>
</feature>
<feature type="compositionally biased region" description="Low complexity" evidence="2">
    <location>
        <begin position="39"/>
        <end position="49"/>
    </location>
</feature>
<evidence type="ECO:0000313" key="4">
    <source>
        <dbReference type="EMBL" id="KAL2066606.1"/>
    </source>
</evidence>
<evidence type="ECO:0000256" key="2">
    <source>
        <dbReference type="SAM" id="MobiDB-lite"/>
    </source>
</evidence>
<feature type="region of interest" description="Disordered" evidence="2">
    <location>
        <begin position="769"/>
        <end position="806"/>
    </location>
</feature>
<dbReference type="Proteomes" id="UP001595075">
    <property type="component" value="Unassembled WGS sequence"/>
</dbReference>
<feature type="region of interest" description="Disordered" evidence="2">
    <location>
        <begin position="157"/>
        <end position="270"/>
    </location>
</feature>
<sequence>MSYRMSQAELASNTLEPQQYVAADSDQDMFQGGLEEESLQQLPPEELSQNTPDPDTADLTMGQMEGLSQPPVQASAEQGFVTTPIHNHDWQIQDPSQQPLSNDTHRHTPWSHGQNGQPTSPSLPYNLSATPIYDHDWPTQTPTQQVPMNASSVFSQYMGWGDGQGPTSPSLPLARDEFSATPSYDRDWPSQDSSQQLPSTQHTGWSSGQRFSVTSPSLPLRDRSPTYLTPQHDNDTWMSRSTPQQPLNNEPDSSMTEDNEHPWGAQDLSRRYLSNTDASYDMARARMSNFGTQGSVQPSPSFNSSTGSNDGQSQTASSRKKPRIITHAAYRQMMHERQLLRASQDPTDILHHSGPGTGPGMTGSNTRDSSSQVASPNMLSDHTWPNSFPTNNTWSQPQQDHHPRPEYGYANYTQRPAPTEGYEYTNPYMAPREPFQSLSGTLSNTLLNQSVSVPEVQRQCAQVSEGYRRRQEEYVRSEQRNYQEEEQTTMYRRREGEYVQSEQRTFQEEEQQAMYRRWEADEDMSQLRDFQDRERATYYDHEQRLVHHLHQDHYGGELPRPSFSQQQMQEYQPRGRPLPQEYYPHPDPLSPAQAYHPNYHGPSSSSPAFPPQPQRQQPRQSSRRQPRQPRQQPKKAPRPQQRQQPPLSPRIDEPLIVSPSNPPTIRPHKLVFSGQASGPCPHPCPSCSLRFPTYTALRMHSKFHDMQKPFVCNIVGCNCRFNDAQKLMQHLRGHLGDIRCVNRMREGPHTGEHGCGEYFMNFQALRGHRQRVHKEMSHTKVKAKAKKGFKEEKTGEDDDEDEDEDL</sequence>